<sequence>MGLIRLHSLFPLLLFFFLSLSFIQEAKPQTIPYNYNLSSSDEPLLLNKAQLGGCNLFQGSWVFDSSYPLYDSSCPFIDPEFHCQKYGRQDTLYLKQRWMPSSCDLPRFNGLDLLTKWRGKKIMFVGDSLSLNQWQSLTCMLKASVPTTETSFVKRDEVATVTFQDYDVSVMLHRTPYLVDLVGEKVGRVLKLGSIEGGKRWLGMDVLIFNTWHWWTHRGKSQPWDYIEDGGAIMKDMNRLIAFYKGLTTWARWVDLNVDPSRTKVFFQGISPTHYEAKEWNGSSKNCYGETQPVAGSTYPAGAPPAALVVNRVLSRLRKPVSLLDITLLSQLRKDAHPSVYSGEHSGNDCSHWCLPGLPDTWNELLYTALI</sequence>
<comment type="subcellular location">
    <subcellularLocation>
        <location evidence="1">Membrane</location>
        <topology evidence="1">Single-pass membrane protein</topology>
    </subcellularLocation>
</comment>
<keyword evidence="3" id="KW-0812">Transmembrane</keyword>
<keyword evidence="7" id="KW-0732">Signal</keyword>
<keyword evidence="11" id="KW-1185">Reference proteome</keyword>
<evidence type="ECO:0000313" key="11">
    <source>
        <dbReference type="Proteomes" id="UP001420932"/>
    </source>
</evidence>
<dbReference type="Pfam" id="PF13839">
    <property type="entry name" value="PC-Esterase"/>
    <property type="match status" value="1"/>
</dbReference>
<dbReference type="Pfam" id="PF14416">
    <property type="entry name" value="PMR5N"/>
    <property type="match status" value="1"/>
</dbReference>
<dbReference type="EMBL" id="JBBNAF010000012">
    <property type="protein sequence ID" value="KAK9092904.1"/>
    <property type="molecule type" value="Genomic_DNA"/>
</dbReference>
<name>A0AAP0EQ57_9MAGN</name>
<dbReference type="GO" id="GO:0005794">
    <property type="term" value="C:Golgi apparatus"/>
    <property type="evidence" value="ECO:0007669"/>
    <property type="project" value="TreeGrafter"/>
</dbReference>
<dbReference type="PANTHER" id="PTHR32285">
    <property type="entry name" value="PROTEIN TRICHOME BIREFRINGENCE-LIKE 9-RELATED"/>
    <property type="match status" value="1"/>
</dbReference>
<evidence type="ECO:0000256" key="6">
    <source>
        <dbReference type="ARBA" id="ARBA00023136"/>
    </source>
</evidence>
<comment type="caution">
    <text evidence="10">The sequence shown here is derived from an EMBL/GenBank/DDBJ whole genome shotgun (WGS) entry which is preliminary data.</text>
</comment>
<dbReference type="InterPro" id="IPR029962">
    <property type="entry name" value="TBL"/>
</dbReference>
<evidence type="ECO:0000313" key="10">
    <source>
        <dbReference type="EMBL" id="KAK9092904.1"/>
    </source>
</evidence>
<feature type="domain" description="Trichome birefringence-like N-terminal" evidence="9">
    <location>
        <begin position="53"/>
        <end position="104"/>
    </location>
</feature>
<evidence type="ECO:0000256" key="3">
    <source>
        <dbReference type="ARBA" id="ARBA00022692"/>
    </source>
</evidence>
<protein>
    <recommendedName>
        <fullName evidence="12">Trichome birefringence-like N-terminal domain-containing protein</fullName>
    </recommendedName>
</protein>
<comment type="similarity">
    <text evidence="2">Belongs to the PC-esterase family. TBL subfamily.</text>
</comment>
<evidence type="ECO:0000256" key="4">
    <source>
        <dbReference type="ARBA" id="ARBA00022968"/>
    </source>
</evidence>
<evidence type="ECO:0000256" key="2">
    <source>
        <dbReference type="ARBA" id="ARBA00007727"/>
    </source>
</evidence>
<keyword evidence="5" id="KW-1133">Transmembrane helix</keyword>
<feature type="chain" id="PRO_5042940578" description="Trichome birefringence-like N-terminal domain-containing protein" evidence="7">
    <location>
        <begin position="29"/>
        <end position="371"/>
    </location>
</feature>
<dbReference type="GO" id="GO:0016020">
    <property type="term" value="C:membrane"/>
    <property type="evidence" value="ECO:0007669"/>
    <property type="project" value="UniProtKB-SubCell"/>
</dbReference>
<evidence type="ECO:0000256" key="1">
    <source>
        <dbReference type="ARBA" id="ARBA00004167"/>
    </source>
</evidence>
<organism evidence="10 11">
    <name type="scientific">Stephania yunnanensis</name>
    <dbReference type="NCBI Taxonomy" id="152371"/>
    <lineage>
        <taxon>Eukaryota</taxon>
        <taxon>Viridiplantae</taxon>
        <taxon>Streptophyta</taxon>
        <taxon>Embryophyta</taxon>
        <taxon>Tracheophyta</taxon>
        <taxon>Spermatophyta</taxon>
        <taxon>Magnoliopsida</taxon>
        <taxon>Ranunculales</taxon>
        <taxon>Menispermaceae</taxon>
        <taxon>Menispermoideae</taxon>
        <taxon>Cissampelideae</taxon>
        <taxon>Stephania</taxon>
    </lineage>
</organism>
<keyword evidence="6" id="KW-0472">Membrane</keyword>
<feature type="signal peptide" evidence="7">
    <location>
        <begin position="1"/>
        <end position="28"/>
    </location>
</feature>
<dbReference type="InterPro" id="IPR025846">
    <property type="entry name" value="TBL_N"/>
</dbReference>
<evidence type="ECO:0008006" key="12">
    <source>
        <dbReference type="Google" id="ProtNLM"/>
    </source>
</evidence>
<evidence type="ECO:0000256" key="7">
    <source>
        <dbReference type="SAM" id="SignalP"/>
    </source>
</evidence>
<dbReference type="GO" id="GO:0016413">
    <property type="term" value="F:O-acetyltransferase activity"/>
    <property type="evidence" value="ECO:0007669"/>
    <property type="project" value="InterPro"/>
</dbReference>
<evidence type="ECO:0000259" key="9">
    <source>
        <dbReference type="Pfam" id="PF14416"/>
    </source>
</evidence>
<evidence type="ECO:0000256" key="5">
    <source>
        <dbReference type="ARBA" id="ARBA00022989"/>
    </source>
</evidence>
<feature type="domain" description="Trichome birefringence-like C-terminal" evidence="8">
    <location>
        <begin position="105"/>
        <end position="368"/>
    </location>
</feature>
<dbReference type="AlphaFoldDB" id="A0AAP0EQ57"/>
<reference evidence="10 11" key="1">
    <citation type="submission" date="2024-01" db="EMBL/GenBank/DDBJ databases">
        <title>Genome assemblies of Stephania.</title>
        <authorList>
            <person name="Yang L."/>
        </authorList>
    </citation>
    <scope>NUCLEOTIDE SEQUENCE [LARGE SCALE GENOMIC DNA]</scope>
    <source>
        <strain evidence="10">YNDBR</strain>
        <tissue evidence="10">Leaf</tissue>
    </source>
</reference>
<dbReference type="InterPro" id="IPR026057">
    <property type="entry name" value="TBL_C"/>
</dbReference>
<dbReference type="Proteomes" id="UP001420932">
    <property type="component" value="Unassembled WGS sequence"/>
</dbReference>
<keyword evidence="4" id="KW-0735">Signal-anchor</keyword>
<accession>A0AAP0EQ57</accession>
<dbReference type="PANTHER" id="PTHR32285:SF42">
    <property type="entry name" value="PROTEIN TRICHOME BIREFRINGENCE-LIKE 37"/>
    <property type="match status" value="1"/>
</dbReference>
<proteinExistence type="inferred from homology"/>
<gene>
    <name evidence="10" type="ORF">Syun_027815</name>
</gene>
<evidence type="ECO:0000259" key="8">
    <source>
        <dbReference type="Pfam" id="PF13839"/>
    </source>
</evidence>